<sequence length="119" mass="13460">MRDPMRPTAVIVGHAVLIRLHAHLCERLGSRPADERGLVARCLLVRPAFKMRACVRPHVLVLDEVGYQPPARDEANLVFQMIWKRYEKGSIPPTSNKAFSEWVRCSETRSWPPPSSTGS</sequence>
<accession>A0ABV5Y6T7</accession>
<dbReference type="Pfam" id="PF01695">
    <property type="entry name" value="IstB_IS21"/>
    <property type="match status" value="1"/>
</dbReference>
<keyword evidence="3" id="KW-1185">Reference proteome</keyword>
<proteinExistence type="predicted"/>
<name>A0ABV5Y6T7_9ACTN</name>
<evidence type="ECO:0000313" key="2">
    <source>
        <dbReference type="EMBL" id="MFB9830723.1"/>
    </source>
</evidence>
<reference evidence="2 3" key="1">
    <citation type="submission" date="2024-09" db="EMBL/GenBank/DDBJ databases">
        <authorList>
            <person name="Sun Q."/>
            <person name="Mori K."/>
        </authorList>
    </citation>
    <scope>NUCLEOTIDE SEQUENCE [LARGE SCALE GENOMIC DNA]</scope>
    <source>
        <strain evidence="2 3">TBRC 0563</strain>
    </source>
</reference>
<organism evidence="2 3">
    <name type="scientific">Actinoallomurus acaciae</name>
    <dbReference type="NCBI Taxonomy" id="502577"/>
    <lineage>
        <taxon>Bacteria</taxon>
        <taxon>Bacillati</taxon>
        <taxon>Actinomycetota</taxon>
        <taxon>Actinomycetes</taxon>
        <taxon>Streptosporangiales</taxon>
        <taxon>Thermomonosporaceae</taxon>
        <taxon>Actinoallomurus</taxon>
    </lineage>
</organism>
<dbReference type="InterPro" id="IPR027417">
    <property type="entry name" value="P-loop_NTPase"/>
</dbReference>
<evidence type="ECO:0000259" key="1">
    <source>
        <dbReference type="Pfam" id="PF01695"/>
    </source>
</evidence>
<dbReference type="Gene3D" id="3.40.50.300">
    <property type="entry name" value="P-loop containing nucleotide triphosphate hydrolases"/>
    <property type="match status" value="1"/>
</dbReference>
<dbReference type="RefSeq" id="WP_378193384.1">
    <property type="nucleotide sequence ID" value="NZ_JBHLZP010000002.1"/>
</dbReference>
<keyword evidence="2" id="KW-0067">ATP-binding</keyword>
<dbReference type="GO" id="GO:0005524">
    <property type="term" value="F:ATP binding"/>
    <property type="evidence" value="ECO:0007669"/>
    <property type="project" value="UniProtKB-KW"/>
</dbReference>
<protein>
    <submittedName>
        <fullName evidence="2">ATP-binding protein</fullName>
    </submittedName>
</protein>
<feature type="domain" description="IstB-like ATP-binding" evidence="1">
    <location>
        <begin position="50"/>
        <end position="103"/>
    </location>
</feature>
<keyword evidence="2" id="KW-0547">Nucleotide-binding</keyword>
<dbReference type="EMBL" id="JBHLZP010000002">
    <property type="protein sequence ID" value="MFB9830723.1"/>
    <property type="molecule type" value="Genomic_DNA"/>
</dbReference>
<comment type="caution">
    <text evidence="2">The sequence shown here is derived from an EMBL/GenBank/DDBJ whole genome shotgun (WGS) entry which is preliminary data.</text>
</comment>
<dbReference type="Proteomes" id="UP001589627">
    <property type="component" value="Unassembled WGS sequence"/>
</dbReference>
<gene>
    <name evidence="2" type="ORF">ACFFNX_00730</name>
</gene>
<dbReference type="InterPro" id="IPR002611">
    <property type="entry name" value="IstB_ATP-bd"/>
</dbReference>
<evidence type="ECO:0000313" key="3">
    <source>
        <dbReference type="Proteomes" id="UP001589627"/>
    </source>
</evidence>